<proteinExistence type="predicted"/>
<evidence type="ECO:0000313" key="8">
    <source>
        <dbReference type="Proteomes" id="UP000316242"/>
    </source>
</evidence>
<feature type="transmembrane region" description="Helical" evidence="5">
    <location>
        <begin position="285"/>
        <end position="305"/>
    </location>
</feature>
<keyword evidence="8" id="KW-1185">Reference proteome</keyword>
<dbReference type="Proteomes" id="UP000316242">
    <property type="component" value="Unassembled WGS sequence"/>
</dbReference>
<reference evidence="7 8" key="1">
    <citation type="submission" date="2019-06" db="EMBL/GenBank/DDBJ databases">
        <title>Whole genome shotgun sequence of Glutamicibacter nicotianae NBRC 14234.</title>
        <authorList>
            <person name="Hosoyama A."/>
            <person name="Uohara A."/>
            <person name="Ohji S."/>
            <person name="Ichikawa N."/>
        </authorList>
    </citation>
    <scope>NUCLEOTIDE SEQUENCE [LARGE SCALE GENOMIC DNA]</scope>
    <source>
        <strain evidence="7 8">NBRC 14234</strain>
    </source>
</reference>
<dbReference type="PANTHER" id="PTHR23526">
    <property type="entry name" value="INTEGRAL MEMBRANE TRANSPORT PROTEIN-RELATED"/>
    <property type="match status" value="1"/>
</dbReference>
<name>A0ABQ0RPE1_GLUNI</name>
<evidence type="ECO:0000313" key="7">
    <source>
        <dbReference type="EMBL" id="GEC13663.1"/>
    </source>
</evidence>
<evidence type="ECO:0000256" key="4">
    <source>
        <dbReference type="ARBA" id="ARBA00023136"/>
    </source>
</evidence>
<feature type="transmembrane region" description="Helical" evidence="5">
    <location>
        <begin position="311"/>
        <end position="336"/>
    </location>
</feature>
<keyword evidence="2 5" id="KW-0812">Transmembrane</keyword>
<feature type="transmembrane region" description="Helical" evidence="5">
    <location>
        <begin position="47"/>
        <end position="66"/>
    </location>
</feature>
<feature type="transmembrane region" description="Helical" evidence="5">
    <location>
        <begin position="78"/>
        <end position="105"/>
    </location>
</feature>
<feature type="domain" description="Major facilitator superfamily (MFS) profile" evidence="6">
    <location>
        <begin position="7"/>
        <end position="405"/>
    </location>
</feature>
<sequence length="405" mass="40822">MPARTARPGFGLLAILLSAVGIAPLLNYGLSATSDLVIRDLGITESQFGLLATACFGCAALGNAVFGKFSDRQPDTRLMLLIFGTTAVALGLAAIPAGYVLLLVASGLAGFAQSFPNGVTNRILAQRVPSAQRITWTGIKQSGVQVSQLVGSVGFPLLAAFIGWHGASLAGAVLAAVLALIAVRVVRATPMLSVPAPKKPKTDADKPIAAAAPSTKFVIFALALFGFINGVGVQATNVYLALFAVRELDFSLVAGGLTAAVAGVIGVSARVGWGQMMARGVSAPKLLLLLASLATAGGASFLLAQQMHSVTLLWLAVALHGASALGVSVVLMAGLLRAIPASRLGSASGIVSAGQFGGFTVGPLAMGLLVGSAGGFTAGWIAVIGIYLCSTALGAILVLRARNRG</sequence>
<evidence type="ECO:0000256" key="5">
    <source>
        <dbReference type="SAM" id="Phobius"/>
    </source>
</evidence>
<dbReference type="Pfam" id="PF07690">
    <property type="entry name" value="MFS_1"/>
    <property type="match status" value="1"/>
</dbReference>
<gene>
    <name evidence="7" type="ORF">ANI01nite_28660</name>
</gene>
<dbReference type="EMBL" id="BJNE01000016">
    <property type="protein sequence ID" value="GEC13663.1"/>
    <property type="molecule type" value="Genomic_DNA"/>
</dbReference>
<organism evidence="7 8">
    <name type="scientific">Glutamicibacter nicotianae</name>
    <name type="common">Arthrobacter nicotianae</name>
    <dbReference type="NCBI Taxonomy" id="37929"/>
    <lineage>
        <taxon>Bacteria</taxon>
        <taxon>Bacillati</taxon>
        <taxon>Actinomycetota</taxon>
        <taxon>Actinomycetes</taxon>
        <taxon>Micrococcales</taxon>
        <taxon>Micrococcaceae</taxon>
        <taxon>Glutamicibacter</taxon>
    </lineage>
</organism>
<feature type="transmembrane region" description="Helical" evidence="5">
    <location>
        <begin position="250"/>
        <end position="273"/>
    </location>
</feature>
<comment type="caution">
    <text evidence="7">The sequence shown here is derived from an EMBL/GenBank/DDBJ whole genome shotgun (WGS) entry which is preliminary data.</text>
</comment>
<dbReference type="PANTHER" id="PTHR23526:SF2">
    <property type="entry name" value="MAJOR FACILITATOR SUPERFAMILY (MFS) PROFILE DOMAIN-CONTAINING PROTEIN"/>
    <property type="match status" value="1"/>
</dbReference>
<evidence type="ECO:0000256" key="2">
    <source>
        <dbReference type="ARBA" id="ARBA00022692"/>
    </source>
</evidence>
<dbReference type="Gene3D" id="1.20.1250.20">
    <property type="entry name" value="MFS general substrate transporter like domains"/>
    <property type="match status" value="1"/>
</dbReference>
<dbReference type="InterPro" id="IPR036259">
    <property type="entry name" value="MFS_trans_sf"/>
</dbReference>
<dbReference type="SUPFAM" id="SSF103473">
    <property type="entry name" value="MFS general substrate transporter"/>
    <property type="match status" value="1"/>
</dbReference>
<feature type="transmembrane region" description="Helical" evidence="5">
    <location>
        <begin position="217"/>
        <end position="244"/>
    </location>
</feature>
<dbReference type="RefSeq" id="WP_170214661.1">
    <property type="nucleotide sequence ID" value="NZ_BAAAWM010000001.1"/>
</dbReference>
<dbReference type="InterPro" id="IPR011701">
    <property type="entry name" value="MFS"/>
</dbReference>
<dbReference type="InterPro" id="IPR052528">
    <property type="entry name" value="Sugar_transport-like"/>
</dbReference>
<feature type="transmembrane region" description="Helical" evidence="5">
    <location>
        <begin position="157"/>
        <end position="183"/>
    </location>
</feature>
<evidence type="ECO:0000256" key="3">
    <source>
        <dbReference type="ARBA" id="ARBA00022989"/>
    </source>
</evidence>
<dbReference type="PROSITE" id="PS50850">
    <property type="entry name" value="MFS"/>
    <property type="match status" value="1"/>
</dbReference>
<feature type="transmembrane region" description="Helical" evidence="5">
    <location>
        <begin position="348"/>
        <end position="371"/>
    </location>
</feature>
<accession>A0ABQ0RPE1</accession>
<keyword evidence="4 5" id="KW-0472">Membrane</keyword>
<protein>
    <recommendedName>
        <fullName evidence="6">Major facilitator superfamily (MFS) profile domain-containing protein</fullName>
    </recommendedName>
</protein>
<keyword evidence="3 5" id="KW-1133">Transmembrane helix</keyword>
<evidence type="ECO:0000259" key="6">
    <source>
        <dbReference type="PROSITE" id="PS50850"/>
    </source>
</evidence>
<dbReference type="InterPro" id="IPR020846">
    <property type="entry name" value="MFS_dom"/>
</dbReference>
<evidence type="ECO:0000256" key="1">
    <source>
        <dbReference type="ARBA" id="ARBA00004651"/>
    </source>
</evidence>
<comment type="subcellular location">
    <subcellularLocation>
        <location evidence="1">Cell membrane</location>
        <topology evidence="1">Multi-pass membrane protein</topology>
    </subcellularLocation>
</comment>
<feature type="transmembrane region" description="Helical" evidence="5">
    <location>
        <begin position="377"/>
        <end position="399"/>
    </location>
</feature>